<dbReference type="Proteomes" id="UP000282483">
    <property type="component" value="Chromosome"/>
</dbReference>
<name>A0A2Z5UW07_9COXI</name>
<reference evidence="1 2" key="1">
    <citation type="submission" date="2017-03" db="EMBL/GenBank/DDBJ databases">
        <title>The genome sequence of Candidatus Rickettsiella viridis.</title>
        <authorList>
            <person name="Nikoh N."/>
            <person name="Tsuchida T."/>
            <person name="Yamaguchi K."/>
            <person name="Maeda T."/>
            <person name="Shigenobu S."/>
            <person name="Fukatsu T."/>
        </authorList>
    </citation>
    <scope>NUCLEOTIDE SEQUENCE [LARGE SCALE GENOMIC DNA]</scope>
    <source>
        <strain evidence="1 2">Ap-RA04</strain>
    </source>
</reference>
<dbReference type="RefSeq" id="WP_126322694.1">
    <property type="nucleotide sequence ID" value="NZ_AP018005.1"/>
</dbReference>
<dbReference type="AlphaFoldDB" id="A0A2Z5UW07"/>
<dbReference type="GO" id="GO:0016787">
    <property type="term" value="F:hydrolase activity"/>
    <property type="evidence" value="ECO:0007669"/>
    <property type="project" value="UniProtKB-KW"/>
</dbReference>
<keyword evidence="1" id="KW-0378">Hydrolase</keyword>
<dbReference type="KEGG" id="rvi:RVIR1_07320"/>
<gene>
    <name evidence="1" type="ORF">RVIR1_07320</name>
</gene>
<accession>A0A2Z5UW07</accession>
<dbReference type="OrthoDB" id="466884at2"/>
<proteinExistence type="predicted"/>
<dbReference type="EMBL" id="AP018005">
    <property type="protein sequence ID" value="BBB15221.1"/>
    <property type="molecule type" value="Genomic_DNA"/>
</dbReference>
<evidence type="ECO:0000313" key="1">
    <source>
        <dbReference type="EMBL" id="BBB15221.1"/>
    </source>
</evidence>
<evidence type="ECO:0000313" key="2">
    <source>
        <dbReference type="Proteomes" id="UP000282483"/>
    </source>
</evidence>
<keyword evidence="2" id="KW-1185">Reference proteome</keyword>
<organism evidence="1 2">
    <name type="scientific">Candidatus Rickettsiella viridis</name>
    <dbReference type="NCBI Taxonomy" id="676208"/>
    <lineage>
        <taxon>Bacteria</taxon>
        <taxon>Pseudomonadati</taxon>
        <taxon>Pseudomonadota</taxon>
        <taxon>Gammaproteobacteria</taxon>
        <taxon>Legionellales</taxon>
        <taxon>Coxiellaceae</taxon>
        <taxon>Rickettsiella</taxon>
    </lineage>
</organism>
<sequence length="980" mass="112337">MDFLIKNNIYSKEAFQTIDSALNELFNSNATLLVPLDKIQILLDILVKNDVPSRLTGFIQLLSIFHQHVIFTGKHPTVAHLSYFSIVSEMLADLMSYTQTEKNQEDCAKFLSTLLDALHAGSLDLKRLTAIKKYITGNPLACDLLIIFSEKLNNNKFNYVYDLILKINNLSSVNDLEDRLDSFVTIILSNQSTLLHKPEFIGFITSLFFADGLTVNASVSEKAELCNILFEVLDLDLATPEQIKAGFYTHDSALRTIPEIKSYLREVLKWSQEAKVYLEKASLNKKDGIGQSILQCSQQDNSEQHNDKNLYFYHSLNDKKCHNVVPNLILKLGKDYFTQAAIDDKKLSESLHLAGCLSKRLNYIDAKTAKFIECYRQDESALGLSKKIKAFHEDKNEKTLFTSLEKAESKKERMLCALLLNSGLLKNRDEQDENKTAWLEEISQVYASLITAALKSIRKKELKVQTLLKELQHINENKNTFFSNPACLSSESTDLKPALLKNILANIIQNMTEFVDSDQNELSNQIIQHLKGLSDTINDSEIIKIFNALKSNKPWHDKLSDLDDNLKPLLEMSELYKKFERLKQLSTFFKNQNQAKIKKFLKSVTAQNCQHLHESILLKLAEEYCAASISDKALTYCLKLAAHFGSYLNPQNPEAVVNFLTENSNRQENKDRHDKLIAIANTLKVNWVKWFSKVSLCWEQRVLFMSLLTNDVIAGANETDLYTAAWEKYSQLAEQTIHSGECRFSDTLNLLSELSYVVAPEKETRPVKEDQTLSHDFDQCKIKWLKDLNQYGGFFSTTDPTRNAQKKKLCQTIQSIQAEQAMPYLEILKAVEALQLDILQSDQYSNRNKQKGFSRLLDLSMGIKLDVIKKIMQSNDSFQITEAFALVNKGFKESEALLSRRLANEGSSLLLNLIKSWFLKIKALFSSDLGTQVRELPKPDNYQKWPKQLNYFMEYWKRNDGFIYEERTRDYELYSISRSC</sequence>
<protein>
    <submittedName>
        <fullName evidence="1">Cof-like hydrolase</fullName>
    </submittedName>
</protein>